<evidence type="ECO:0000313" key="8">
    <source>
        <dbReference type="EMBL" id="KAF2103288.1"/>
    </source>
</evidence>
<feature type="transmembrane region" description="Helical" evidence="6">
    <location>
        <begin position="181"/>
        <end position="200"/>
    </location>
</feature>
<dbReference type="InterPro" id="IPR020846">
    <property type="entry name" value="MFS_dom"/>
</dbReference>
<evidence type="ECO:0000256" key="6">
    <source>
        <dbReference type="SAM" id="Phobius"/>
    </source>
</evidence>
<protein>
    <submittedName>
        <fullName evidence="8">MFS general substrate transporter</fullName>
    </submittedName>
</protein>
<dbReference type="PROSITE" id="PS50850">
    <property type="entry name" value="MFS"/>
    <property type="match status" value="1"/>
</dbReference>
<organism evidence="8 9">
    <name type="scientific">Rhizodiscina lignyota</name>
    <dbReference type="NCBI Taxonomy" id="1504668"/>
    <lineage>
        <taxon>Eukaryota</taxon>
        <taxon>Fungi</taxon>
        <taxon>Dikarya</taxon>
        <taxon>Ascomycota</taxon>
        <taxon>Pezizomycotina</taxon>
        <taxon>Dothideomycetes</taxon>
        <taxon>Pleosporomycetidae</taxon>
        <taxon>Aulographales</taxon>
        <taxon>Rhizodiscinaceae</taxon>
        <taxon>Rhizodiscina</taxon>
    </lineage>
</organism>
<dbReference type="GO" id="GO:0022857">
    <property type="term" value="F:transmembrane transporter activity"/>
    <property type="evidence" value="ECO:0007669"/>
    <property type="project" value="InterPro"/>
</dbReference>
<feature type="transmembrane region" description="Helical" evidence="6">
    <location>
        <begin position="221"/>
        <end position="245"/>
    </location>
</feature>
<evidence type="ECO:0000256" key="4">
    <source>
        <dbReference type="ARBA" id="ARBA00022989"/>
    </source>
</evidence>
<evidence type="ECO:0000256" key="1">
    <source>
        <dbReference type="ARBA" id="ARBA00004141"/>
    </source>
</evidence>
<keyword evidence="9" id="KW-1185">Reference proteome</keyword>
<dbReference type="InterPro" id="IPR036259">
    <property type="entry name" value="MFS_trans_sf"/>
</dbReference>
<comment type="subcellular location">
    <subcellularLocation>
        <location evidence="1">Membrane</location>
        <topology evidence="1">Multi-pass membrane protein</topology>
    </subcellularLocation>
</comment>
<feature type="transmembrane region" description="Helical" evidence="6">
    <location>
        <begin position="265"/>
        <end position="283"/>
    </location>
</feature>
<dbReference type="EMBL" id="ML978122">
    <property type="protein sequence ID" value="KAF2103288.1"/>
    <property type="molecule type" value="Genomic_DNA"/>
</dbReference>
<feature type="transmembrane region" description="Helical" evidence="6">
    <location>
        <begin position="78"/>
        <end position="98"/>
    </location>
</feature>
<keyword evidence="5 6" id="KW-0472">Membrane</keyword>
<dbReference type="Gene3D" id="1.20.1250.20">
    <property type="entry name" value="MFS general substrate transporter like domains"/>
    <property type="match status" value="2"/>
</dbReference>
<dbReference type="PANTHER" id="PTHR23501">
    <property type="entry name" value="MAJOR FACILITATOR SUPERFAMILY"/>
    <property type="match status" value="1"/>
</dbReference>
<comment type="caution">
    <text evidence="8">The sequence shown here is derived from an EMBL/GenBank/DDBJ whole genome shotgun (WGS) entry which is preliminary data.</text>
</comment>
<evidence type="ECO:0000256" key="2">
    <source>
        <dbReference type="ARBA" id="ARBA00022448"/>
    </source>
</evidence>
<keyword evidence="4 6" id="KW-1133">Transmembrane helix</keyword>
<reference evidence="8" key="1">
    <citation type="journal article" date="2020" name="Stud. Mycol.">
        <title>101 Dothideomycetes genomes: a test case for predicting lifestyles and emergence of pathogens.</title>
        <authorList>
            <person name="Haridas S."/>
            <person name="Albert R."/>
            <person name="Binder M."/>
            <person name="Bloem J."/>
            <person name="Labutti K."/>
            <person name="Salamov A."/>
            <person name="Andreopoulos B."/>
            <person name="Baker S."/>
            <person name="Barry K."/>
            <person name="Bills G."/>
            <person name="Bluhm B."/>
            <person name="Cannon C."/>
            <person name="Castanera R."/>
            <person name="Culley D."/>
            <person name="Daum C."/>
            <person name="Ezra D."/>
            <person name="Gonzalez J."/>
            <person name="Henrissat B."/>
            <person name="Kuo A."/>
            <person name="Liang C."/>
            <person name="Lipzen A."/>
            <person name="Lutzoni F."/>
            <person name="Magnuson J."/>
            <person name="Mondo S."/>
            <person name="Nolan M."/>
            <person name="Ohm R."/>
            <person name="Pangilinan J."/>
            <person name="Park H.-J."/>
            <person name="Ramirez L."/>
            <person name="Alfaro M."/>
            <person name="Sun H."/>
            <person name="Tritt A."/>
            <person name="Yoshinaga Y."/>
            <person name="Zwiers L.-H."/>
            <person name="Turgeon B."/>
            <person name="Goodwin S."/>
            <person name="Spatafora J."/>
            <person name="Crous P."/>
            <person name="Grigoriev I."/>
        </authorList>
    </citation>
    <scope>NUCLEOTIDE SEQUENCE</scope>
    <source>
        <strain evidence="8">CBS 133067</strain>
    </source>
</reference>
<evidence type="ECO:0000256" key="5">
    <source>
        <dbReference type="ARBA" id="ARBA00023136"/>
    </source>
</evidence>
<dbReference type="Pfam" id="PF06609">
    <property type="entry name" value="TRI12"/>
    <property type="match status" value="1"/>
</dbReference>
<feature type="transmembrane region" description="Helical" evidence="6">
    <location>
        <begin position="150"/>
        <end position="169"/>
    </location>
</feature>
<keyword evidence="2" id="KW-0813">Transport</keyword>
<evidence type="ECO:0000259" key="7">
    <source>
        <dbReference type="PROSITE" id="PS50850"/>
    </source>
</evidence>
<name>A0A9P4M9X3_9PEZI</name>
<gene>
    <name evidence="8" type="ORF">NA57DRAFT_32271</name>
</gene>
<feature type="transmembrane region" description="Helical" evidence="6">
    <location>
        <begin position="315"/>
        <end position="331"/>
    </location>
</feature>
<sequence>MCTAISFMVFGGNSDLFGRRWFIISGNIAVFIAHIVIGSAKNTDSIIAASAVMGVGAGLCQLAAFALPELLPNRLRHIGVLIADASTWVSVLFGPIVGRYAIRHGGAWRWLFYGPAIATGISFALLIWLYRPPKHPRGIPWHQAVRELDYVGAFLFTTGASLVFTGVIYTTIVPSSNPRVLALLVAGFGIIVIFGLWETFLPLKQPMTPPKIFAKDYGREFTFPFIAGVIVNMFFYSVNIAYPTAINVLWTDATTPLSYSLEITLPQNLGLIFGSVLLWAFGIKIGHWKWQFIGSFAVMTLFGALLALMKPTNRAMIMVFVFICEGAYGWAQTLSITWIQFGVPQTQLGISGALAGVARWTGGALSSSIYLTILNHVQSSKAATIVPQAAMAAGASSSTASALLAALPLGAAAIDKVQGATATQIAAAGAAFVESYVVGLRTVCLASIAFGVLGTICCCLSNDIGPKMTPKIEVFLENDVQADKNRFH</sequence>
<feature type="domain" description="Major facilitator superfamily (MFS) profile" evidence="7">
    <location>
        <begin position="1"/>
        <end position="413"/>
    </location>
</feature>
<feature type="transmembrane region" description="Helical" evidence="6">
    <location>
        <begin position="110"/>
        <end position="130"/>
    </location>
</feature>
<dbReference type="SUPFAM" id="SSF103473">
    <property type="entry name" value="MFS general substrate transporter"/>
    <property type="match status" value="2"/>
</dbReference>
<feature type="transmembrane region" description="Helical" evidence="6">
    <location>
        <begin position="21"/>
        <end position="40"/>
    </location>
</feature>
<evidence type="ECO:0000313" key="9">
    <source>
        <dbReference type="Proteomes" id="UP000799772"/>
    </source>
</evidence>
<accession>A0A9P4M9X3</accession>
<feature type="transmembrane region" description="Helical" evidence="6">
    <location>
        <begin position="46"/>
        <end position="66"/>
    </location>
</feature>
<proteinExistence type="predicted"/>
<keyword evidence="3 6" id="KW-0812">Transmembrane</keyword>
<dbReference type="AlphaFoldDB" id="A0A9P4M9X3"/>
<dbReference type="PANTHER" id="PTHR23501:SF195">
    <property type="entry name" value="PEP5"/>
    <property type="match status" value="1"/>
</dbReference>
<dbReference type="OrthoDB" id="4161376at2759"/>
<dbReference type="Proteomes" id="UP000799772">
    <property type="component" value="Unassembled WGS sequence"/>
</dbReference>
<dbReference type="GO" id="GO:0005886">
    <property type="term" value="C:plasma membrane"/>
    <property type="evidence" value="ECO:0007669"/>
    <property type="project" value="TreeGrafter"/>
</dbReference>
<feature type="transmembrane region" description="Helical" evidence="6">
    <location>
        <begin position="290"/>
        <end position="309"/>
    </location>
</feature>
<evidence type="ECO:0000256" key="3">
    <source>
        <dbReference type="ARBA" id="ARBA00022692"/>
    </source>
</evidence>
<dbReference type="InterPro" id="IPR010573">
    <property type="entry name" value="MFS_Str1/Tri12-like"/>
</dbReference>